<dbReference type="SMART" id="SM00184">
    <property type="entry name" value="RING"/>
    <property type="match status" value="1"/>
</dbReference>
<proteinExistence type="predicted"/>
<feature type="region of interest" description="Disordered" evidence="5">
    <location>
        <begin position="1"/>
        <end position="34"/>
    </location>
</feature>
<feature type="compositionally biased region" description="Polar residues" evidence="5">
    <location>
        <begin position="254"/>
        <end position="267"/>
    </location>
</feature>
<dbReference type="GO" id="GO:0005634">
    <property type="term" value="C:nucleus"/>
    <property type="evidence" value="ECO:0007669"/>
    <property type="project" value="TreeGrafter"/>
</dbReference>
<feature type="region of interest" description="Disordered" evidence="5">
    <location>
        <begin position="149"/>
        <end position="219"/>
    </location>
</feature>
<dbReference type="Proteomes" id="UP001190700">
    <property type="component" value="Unassembled WGS sequence"/>
</dbReference>
<feature type="compositionally biased region" description="Low complexity" evidence="5">
    <location>
        <begin position="304"/>
        <end position="317"/>
    </location>
</feature>
<evidence type="ECO:0000313" key="8">
    <source>
        <dbReference type="Proteomes" id="UP001190700"/>
    </source>
</evidence>
<evidence type="ECO:0000259" key="6">
    <source>
        <dbReference type="PROSITE" id="PS50089"/>
    </source>
</evidence>
<feature type="compositionally biased region" description="Polar residues" evidence="5">
    <location>
        <begin position="1"/>
        <end position="21"/>
    </location>
</feature>
<evidence type="ECO:0000313" key="7">
    <source>
        <dbReference type="EMBL" id="KAK3253100.1"/>
    </source>
</evidence>
<gene>
    <name evidence="7" type="ORF">CYMTET_37634</name>
</gene>
<feature type="domain" description="RING-type" evidence="6">
    <location>
        <begin position="106"/>
        <end position="147"/>
    </location>
</feature>
<dbReference type="Gene3D" id="6.10.140.100">
    <property type="match status" value="1"/>
</dbReference>
<dbReference type="InterPro" id="IPR001841">
    <property type="entry name" value="Znf_RING"/>
</dbReference>
<evidence type="ECO:0000256" key="2">
    <source>
        <dbReference type="ARBA" id="ARBA00022771"/>
    </source>
</evidence>
<accession>A0AAE0CFB1</accession>
<sequence>MSFSFQVSFGPPGSNQRTITLGSAGPGQPGAPDPQFAQHIQDLFNRATVFGQGGAFGAQDDILQEILRISAAEGATGPPPASTSALENLKPQVLCEGDTEVLQDTCSICQDHFKVAENVVCLDCQHFFHKDCVYPWLEMHNSCPTCRKPVADDSPPSPRHSAPPEQQAQPGHDGHGSPSTAQEQGATGVEGAPQAVGDAAAGEGRGAQPGTGAGRASAVRLMPFPGGGFPTEILHLIENQLRRHIGGEGEDGETSGQASGGNPSAADSQMRLEHLEEEQLRQAIALSLQERQPSEAAAGPTDAAPPSEASAGPSTAADDMDEDVRRAIEASLNDSHAMSREPRDLTIQQLRHGILYAGGNISDCLEKEDLVRRYTSLRDAREAGQARGSGSGALEGASAAEALANLIPAEPMQDGEDTALVKVYPAEGEPNTRRWYRDNLVLSVLHHACAMRGLDPDEHRLVRPADGSEVMQFHTLEEASLYPRVAVNLVLR</sequence>
<keyword evidence="3" id="KW-0862">Zinc</keyword>
<dbReference type="Pfam" id="PF13639">
    <property type="entry name" value="zf-RING_2"/>
    <property type="match status" value="1"/>
</dbReference>
<evidence type="ECO:0000256" key="4">
    <source>
        <dbReference type="PROSITE-ProRule" id="PRU00175"/>
    </source>
</evidence>
<dbReference type="Gene3D" id="3.30.40.10">
    <property type="entry name" value="Zinc/RING finger domain, C3HC4 (zinc finger)"/>
    <property type="match status" value="1"/>
</dbReference>
<dbReference type="Pfam" id="PF23625">
    <property type="entry name" value="UIM_2"/>
    <property type="match status" value="1"/>
</dbReference>
<name>A0AAE0CFB1_9CHLO</name>
<dbReference type="CDD" id="cd16454">
    <property type="entry name" value="RING-H2_PA-TM-RING"/>
    <property type="match status" value="1"/>
</dbReference>
<dbReference type="PROSITE" id="PS50089">
    <property type="entry name" value="ZF_RING_2"/>
    <property type="match status" value="1"/>
</dbReference>
<reference evidence="7 8" key="1">
    <citation type="journal article" date="2015" name="Genome Biol. Evol.">
        <title>Comparative Genomics of a Bacterivorous Green Alga Reveals Evolutionary Causalities and Consequences of Phago-Mixotrophic Mode of Nutrition.</title>
        <authorList>
            <person name="Burns J.A."/>
            <person name="Paasch A."/>
            <person name="Narechania A."/>
            <person name="Kim E."/>
        </authorList>
    </citation>
    <scope>NUCLEOTIDE SEQUENCE [LARGE SCALE GENOMIC DNA]</scope>
    <source>
        <strain evidence="7 8">PLY_AMNH</strain>
    </source>
</reference>
<dbReference type="AlphaFoldDB" id="A0AAE0CFB1"/>
<dbReference type="InterPro" id="IPR051834">
    <property type="entry name" value="RING_finger_E3_ligase"/>
</dbReference>
<dbReference type="GO" id="GO:0061630">
    <property type="term" value="F:ubiquitin protein ligase activity"/>
    <property type="evidence" value="ECO:0007669"/>
    <property type="project" value="TreeGrafter"/>
</dbReference>
<feature type="region of interest" description="Disordered" evidence="5">
    <location>
        <begin position="290"/>
        <end position="319"/>
    </location>
</feature>
<dbReference type="InterPro" id="IPR013083">
    <property type="entry name" value="Znf_RING/FYVE/PHD"/>
</dbReference>
<dbReference type="InterPro" id="IPR003903">
    <property type="entry name" value="UIM_dom"/>
</dbReference>
<evidence type="ECO:0000256" key="1">
    <source>
        <dbReference type="ARBA" id="ARBA00022723"/>
    </source>
</evidence>
<dbReference type="Pfam" id="PF02809">
    <property type="entry name" value="UIM"/>
    <property type="match status" value="1"/>
</dbReference>
<organism evidence="7 8">
    <name type="scientific">Cymbomonas tetramitiformis</name>
    <dbReference type="NCBI Taxonomy" id="36881"/>
    <lineage>
        <taxon>Eukaryota</taxon>
        <taxon>Viridiplantae</taxon>
        <taxon>Chlorophyta</taxon>
        <taxon>Pyramimonadophyceae</taxon>
        <taxon>Pyramimonadales</taxon>
        <taxon>Pyramimonadaceae</taxon>
        <taxon>Cymbomonas</taxon>
    </lineage>
</organism>
<dbReference type="PANTHER" id="PTHR45931:SF3">
    <property type="entry name" value="RING ZINC FINGER-CONTAINING PROTEIN"/>
    <property type="match status" value="1"/>
</dbReference>
<feature type="compositionally biased region" description="Gly residues" evidence="5">
    <location>
        <begin position="203"/>
        <end position="213"/>
    </location>
</feature>
<keyword evidence="8" id="KW-1185">Reference proteome</keyword>
<dbReference type="EMBL" id="LGRX02025008">
    <property type="protein sequence ID" value="KAK3253100.1"/>
    <property type="molecule type" value="Genomic_DNA"/>
</dbReference>
<protein>
    <recommendedName>
        <fullName evidence="6">RING-type domain-containing protein</fullName>
    </recommendedName>
</protein>
<keyword evidence="2 4" id="KW-0863">Zinc-finger</keyword>
<evidence type="ECO:0000256" key="3">
    <source>
        <dbReference type="ARBA" id="ARBA00022833"/>
    </source>
</evidence>
<comment type="caution">
    <text evidence="7">The sequence shown here is derived from an EMBL/GenBank/DDBJ whole genome shotgun (WGS) entry which is preliminary data.</text>
</comment>
<evidence type="ECO:0000256" key="5">
    <source>
        <dbReference type="SAM" id="MobiDB-lite"/>
    </source>
</evidence>
<dbReference type="PANTHER" id="PTHR45931">
    <property type="entry name" value="SI:CH211-59O9.10"/>
    <property type="match status" value="1"/>
</dbReference>
<feature type="region of interest" description="Disordered" evidence="5">
    <location>
        <begin position="246"/>
        <end position="268"/>
    </location>
</feature>
<dbReference type="GO" id="GO:0006511">
    <property type="term" value="P:ubiquitin-dependent protein catabolic process"/>
    <property type="evidence" value="ECO:0007669"/>
    <property type="project" value="TreeGrafter"/>
</dbReference>
<dbReference type="SUPFAM" id="SSF57850">
    <property type="entry name" value="RING/U-box"/>
    <property type="match status" value="1"/>
</dbReference>
<dbReference type="GO" id="GO:0008270">
    <property type="term" value="F:zinc ion binding"/>
    <property type="evidence" value="ECO:0007669"/>
    <property type="project" value="UniProtKB-KW"/>
</dbReference>
<keyword evidence="1" id="KW-0479">Metal-binding</keyword>